<keyword evidence="10" id="KW-1185">Reference proteome</keyword>
<dbReference type="GO" id="GO:0031901">
    <property type="term" value="C:early endosome membrane"/>
    <property type="evidence" value="ECO:0007669"/>
    <property type="project" value="UniProtKB-SubCell"/>
</dbReference>
<evidence type="ECO:0000256" key="2">
    <source>
        <dbReference type="ARBA" id="ARBA00022448"/>
    </source>
</evidence>
<evidence type="ECO:0000256" key="5">
    <source>
        <dbReference type="ARBA" id="ARBA00023121"/>
    </source>
</evidence>
<dbReference type="PANTHER" id="PTHR20939:SF1">
    <property type="entry name" value="SORTING NEXIN-20"/>
    <property type="match status" value="1"/>
</dbReference>
<dbReference type="PROSITE" id="PS50195">
    <property type="entry name" value="PX"/>
    <property type="match status" value="1"/>
</dbReference>
<dbReference type="InterPro" id="IPR039937">
    <property type="entry name" value="SNX20/SNX21"/>
</dbReference>
<evidence type="ECO:0000313" key="9">
    <source>
        <dbReference type="EMBL" id="KAJ8343291.1"/>
    </source>
</evidence>
<dbReference type="PANTHER" id="PTHR20939">
    <property type="entry name" value="SORTING NEXIN 20, 21"/>
    <property type="match status" value="1"/>
</dbReference>
<comment type="caution">
    <text evidence="9">The sequence shown here is derived from an EMBL/GenBank/DDBJ whole genome shotgun (WGS) entry which is preliminary data.</text>
</comment>
<dbReference type="EMBL" id="JAINUF010000013">
    <property type="protein sequence ID" value="KAJ8343291.1"/>
    <property type="molecule type" value="Genomic_DNA"/>
</dbReference>
<evidence type="ECO:0000256" key="6">
    <source>
        <dbReference type="ARBA" id="ARBA00023136"/>
    </source>
</evidence>
<dbReference type="SUPFAM" id="SSF64268">
    <property type="entry name" value="PX domain"/>
    <property type="match status" value="1"/>
</dbReference>
<keyword evidence="2" id="KW-0813">Transport</keyword>
<keyword evidence="4" id="KW-0653">Protein transport</keyword>
<evidence type="ECO:0000259" key="8">
    <source>
        <dbReference type="PROSITE" id="PS50195"/>
    </source>
</evidence>
<dbReference type="Pfam" id="PF00787">
    <property type="entry name" value="PX"/>
    <property type="match status" value="1"/>
</dbReference>
<dbReference type="OrthoDB" id="10254720at2759"/>
<comment type="subcellular location">
    <subcellularLocation>
        <location evidence="1">Early endosome membrane</location>
        <topology evidence="1">Peripheral membrane protein</topology>
        <orientation evidence="1">Cytoplasmic side</orientation>
    </subcellularLocation>
</comment>
<name>A0A9Q1EQM8_SYNKA</name>
<evidence type="ECO:0000256" key="4">
    <source>
        <dbReference type="ARBA" id="ARBA00022927"/>
    </source>
</evidence>
<dbReference type="GO" id="GO:1901981">
    <property type="term" value="F:phosphatidylinositol phosphate binding"/>
    <property type="evidence" value="ECO:0007669"/>
    <property type="project" value="TreeGrafter"/>
</dbReference>
<feature type="domain" description="PX" evidence="8">
    <location>
        <begin position="83"/>
        <end position="200"/>
    </location>
</feature>
<protein>
    <recommendedName>
        <fullName evidence="8">PX domain-containing protein</fullName>
    </recommendedName>
</protein>
<evidence type="ECO:0000313" key="10">
    <source>
        <dbReference type="Proteomes" id="UP001152622"/>
    </source>
</evidence>
<feature type="region of interest" description="Disordered" evidence="7">
    <location>
        <begin position="1"/>
        <end position="71"/>
    </location>
</feature>
<dbReference type="GO" id="GO:0015031">
    <property type="term" value="P:protein transport"/>
    <property type="evidence" value="ECO:0007669"/>
    <property type="project" value="UniProtKB-KW"/>
</dbReference>
<feature type="compositionally biased region" description="Polar residues" evidence="7">
    <location>
        <begin position="52"/>
        <end position="67"/>
    </location>
</feature>
<dbReference type="InterPro" id="IPR036871">
    <property type="entry name" value="PX_dom_sf"/>
</dbReference>
<feature type="compositionally biased region" description="Polar residues" evidence="7">
    <location>
        <begin position="19"/>
        <end position="33"/>
    </location>
</feature>
<organism evidence="9 10">
    <name type="scientific">Synaphobranchus kaupii</name>
    <name type="common">Kaup's arrowtooth eel</name>
    <dbReference type="NCBI Taxonomy" id="118154"/>
    <lineage>
        <taxon>Eukaryota</taxon>
        <taxon>Metazoa</taxon>
        <taxon>Chordata</taxon>
        <taxon>Craniata</taxon>
        <taxon>Vertebrata</taxon>
        <taxon>Euteleostomi</taxon>
        <taxon>Actinopterygii</taxon>
        <taxon>Neopterygii</taxon>
        <taxon>Teleostei</taxon>
        <taxon>Anguilliformes</taxon>
        <taxon>Synaphobranchidae</taxon>
        <taxon>Synaphobranchus</taxon>
    </lineage>
</organism>
<dbReference type="AlphaFoldDB" id="A0A9Q1EQM8"/>
<dbReference type="InterPro" id="IPR001683">
    <property type="entry name" value="PX_dom"/>
</dbReference>
<keyword evidence="6" id="KW-0472">Membrane</keyword>
<evidence type="ECO:0000256" key="7">
    <source>
        <dbReference type="SAM" id="MobiDB-lite"/>
    </source>
</evidence>
<dbReference type="Gene3D" id="3.30.1520.10">
    <property type="entry name" value="Phox-like domain"/>
    <property type="match status" value="1"/>
</dbReference>
<reference evidence="9" key="1">
    <citation type="journal article" date="2023" name="Science">
        <title>Genome structures resolve the early diversification of teleost fishes.</title>
        <authorList>
            <person name="Parey E."/>
            <person name="Louis A."/>
            <person name="Montfort J."/>
            <person name="Bouchez O."/>
            <person name="Roques C."/>
            <person name="Iampietro C."/>
            <person name="Lluch J."/>
            <person name="Castinel A."/>
            <person name="Donnadieu C."/>
            <person name="Desvignes T."/>
            <person name="Floi Bucao C."/>
            <person name="Jouanno E."/>
            <person name="Wen M."/>
            <person name="Mejri S."/>
            <person name="Dirks R."/>
            <person name="Jansen H."/>
            <person name="Henkel C."/>
            <person name="Chen W.J."/>
            <person name="Zahm M."/>
            <person name="Cabau C."/>
            <person name="Klopp C."/>
            <person name="Thompson A.W."/>
            <person name="Robinson-Rechavi M."/>
            <person name="Braasch I."/>
            <person name="Lecointre G."/>
            <person name="Bobe J."/>
            <person name="Postlethwait J.H."/>
            <person name="Berthelot C."/>
            <person name="Roest Crollius H."/>
            <person name="Guiguen Y."/>
        </authorList>
    </citation>
    <scope>NUCLEOTIDE SEQUENCE</scope>
    <source>
        <strain evidence="9">WJC10195</strain>
    </source>
</reference>
<keyword evidence="3" id="KW-0967">Endosome</keyword>
<proteinExistence type="predicted"/>
<keyword evidence="5" id="KW-0446">Lipid-binding</keyword>
<gene>
    <name evidence="9" type="ORF">SKAU_G00306200</name>
</gene>
<evidence type="ECO:0000256" key="3">
    <source>
        <dbReference type="ARBA" id="ARBA00022753"/>
    </source>
</evidence>
<accession>A0A9Q1EQM8</accession>
<dbReference type="Proteomes" id="UP001152622">
    <property type="component" value="Chromosome 13"/>
</dbReference>
<evidence type="ECO:0000256" key="1">
    <source>
        <dbReference type="ARBA" id="ARBA00004469"/>
    </source>
</evidence>
<sequence length="325" mass="36827">MAQNAPVAEDPRGAEETSESNAQQAQQHSNTSARYLIPDPPHSHQQGHEDTATNGRSVSPSSAMTTREQQEYWHGVKSERRLVKLLFEIHSTRTVENALCRYVVYQIVVIKSGSYDSKRVSIERRYSDFERLHLQLLQDFSEELEDTALPRKRLTGNFAEENIAERCVAFKEYLAQLYAVRVVRHSAPFQGFFTEPELRTAHGCLCGGQYGRALDLLLPALDLQEKLTQHRPALMLPTICAVMVCQRDLDDRVAAFSTGQRALPMVRRYGARKYRCPLLALMVDLGFQLGHPVAVLQEELCRVKDAQRGPVSMLSLKELVVQEFT</sequence>